<evidence type="ECO:0000256" key="3">
    <source>
        <dbReference type="ARBA" id="ARBA00022837"/>
    </source>
</evidence>
<evidence type="ECO:0000313" key="5">
    <source>
        <dbReference type="EMBL" id="MBA4679386.1"/>
    </source>
</evidence>
<dbReference type="SMART" id="SM00054">
    <property type="entry name" value="EFh"/>
    <property type="match status" value="2"/>
</dbReference>
<dbReference type="InterPro" id="IPR002048">
    <property type="entry name" value="EF_hand_dom"/>
</dbReference>
<dbReference type="EMBL" id="GISG01283180">
    <property type="protein sequence ID" value="MBA4679386.1"/>
    <property type="molecule type" value="Transcribed_RNA"/>
</dbReference>
<reference evidence="5" key="1">
    <citation type="journal article" date="2013" name="J. Plant Res.">
        <title>Effect of fungi and light on seed germination of three Opuntia species from semiarid lands of central Mexico.</title>
        <authorList>
            <person name="Delgado-Sanchez P."/>
            <person name="Jimenez-Bremont J.F."/>
            <person name="Guerrero-Gonzalez Mde L."/>
            <person name="Flores J."/>
        </authorList>
    </citation>
    <scope>NUCLEOTIDE SEQUENCE</scope>
    <source>
        <tissue evidence="5">Cladode</tissue>
    </source>
</reference>
<keyword evidence="3" id="KW-0106">Calcium</keyword>
<evidence type="ECO:0000256" key="1">
    <source>
        <dbReference type="ARBA" id="ARBA00022723"/>
    </source>
</evidence>
<dbReference type="PROSITE" id="PS50222">
    <property type="entry name" value="EF_HAND_2"/>
    <property type="match status" value="1"/>
</dbReference>
<evidence type="ECO:0000259" key="4">
    <source>
        <dbReference type="PROSITE" id="PS50222"/>
    </source>
</evidence>
<dbReference type="InterPro" id="IPR011992">
    <property type="entry name" value="EF-hand-dom_pair"/>
</dbReference>
<organism evidence="5">
    <name type="scientific">Opuntia streptacantha</name>
    <name type="common">Prickly pear cactus</name>
    <name type="synonym">Opuntia cardona</name>
    <dbReference type="NCBI Taxonomy" id="393608"/>
    <lineage>
        <taxon>Eukaryota</taxon>
        <taxon>Viridiplantae</taxon>
        <taxon>Streptophyta</taxon>
        <taxon>Embryophyta</taxon>
        <taxon>Tracheophyta</taxon>
        <taxon>Spermatophyta</taxon>
        <taxon>Magnoliopsida</taxon>
        <taxon>eudicotyledons</taxon>
        <taxon>Gunneridae</taxon>
        <taxon>Pentapetalae</taxon>
        <taxon>Caryophyllales</taxon>
        <taxon>Cactineae</taxon>
        <taxon>Cactaceae</taxon>
        <taxon>Opuntioideae</taxon>
        <taxon>Opuntia</taxon>
    </lineage>
</organism>
<keyword evidence="1" id="KW-0479">Metal-binding</keyword>
<dbReference type="PROSITE" id="PS00018">
    <property type="entry name" value="EF_HAND_1"/>
    <property type="match status" value="1"/>
</dbReference>
<accession>A0A7C9F034</accession>
<dbReference type="AlphaFoldDB" id="A0A7C9F034"/>
<dbReference type="InterPro" id="IPR039647">
    <property type="entry name" value="EF_hand_pair_protein_CML-like"/>
</dbReference>
<dbReference type="Pfam" id="PF13499">
    <property type="entry name" value="EF-hand_7"/>
    <property type="match status" value="1"/>
</dbReference>
<proteinExistence type="predicted"/>
<evidence type="ECO:0000256" key="2">
    <source>
        <dbReference type="ARBA" id="ARBA00022737"/>
    </source>
</evidence>
<name>A0A7C9F034_OPUST</name>
<dbReference type="CDD" id="cd00051">
    <property type="entry name" value="EFh"/>
    <property type="match status" value="1"/>
</dbReference>
<reference evidence="5" key="2">
    <citation type="submission" date="2020-07" db="EMBL/GenBank/DDBJ databases">
        <authorList>
            <person name="Vera ALvarez R."/>
            <person name="Arias-Moreno D.M."/>
            <person name="Jimenez-Jacinto V."/>
            <person name="Jimenez-Bremont J.F."/>
            <person name="Swaminathan K."/>
            <person name="Moose S.P."/>
            <person name="Guerrero-Gonzalez M.L."/>
            <person name="Marino-Ramirez L."/>
            <person name="Landsman D."/>
            <person name="Rodriguez-Kessler M."/>
            <person name="Delgado-Sanchez P."/>
        </authorList>
    </citation>
    <scope>NUCLEOTIDE SEQUENCE</scope>
    <source>
        <tissue evidence="5">Cladode</tissue>
    </source>
</reference>
<feature type="domain" description="EF-hand" evidence="4">
    <location>
        <begin position="98"/>
        <end position="133"/>
    </location>
</feature>
<dbReference type="GO" id="GO:0005509">
    <property type="term" value="F:calcium ion binding"/>
    <property type="evidence" value="ECO:0007669"/>
    <property type="project" value="InterPro"/>
</dbReference>
<protein>
    <recommendedName>
        <fullName evidence="4">EF-hand domain-containing protein</fullName>
    </recommendedName>
</protein>
<dbReference type="Gene3D" id="1.10.238.10">
    <property type="entry name" value="EF-hand"/>
    <property type="match status" value="1"/>
</dbReference>
<sequence length="175" mass="20333">MVGVFLDFSDFTKTLNSISFSLFNFLADFHSLFVSWRGDTPRLLSNEGYEDRESVMSVKDIKFVMSRLGMEYGVEDDHEENEFVGKDELEGLFTDENPTLEEIREVFEVFDENKDGYIDAVELGKVLCNLGLLCKNEQGVEDLKQCSKMLKRFDRYDVGLLDFDDFLKFMEMLLC</sequence>
<dbReference type="PANTHER" id="PTHR10891">
    <property type="entry name" value="EF-HAND CALCIUM-BINDING DOMAIN CONTAINING PROTEIN"/>
    <property type="match status" value="1"/>
</dbReference>
<dbReference type="InterPro" id="IPR018247">
    <property type="entry name" value="EF_Hand_1_Ca_BS"/>
</dbReference>
<dbReference type="SUPFAM" id="SSF47473">
    <property type="entry name" value="EF-hand"/>
    <property type="match status" value="1"/>
</dbReference>
<keyword evidence="2" id="KW-0677">Repeat</keyword>